<accession>A0A370TMU4</accession>
<keyword evidence="3" id="KW-1185">Reference proteome</keyword>
<dbReference type="Proteomes" id="UP000254866">
    <property type="component" value="Unassembled WGS sequence"/>
</dbReference>
<comment type="caution">
    <text evidence="2">The sequence shown here is derived from an EMBL/GenBank/DDBJ whole genome shotgun (WGS) entry which is preliminary data.</text>
</comment>
<gene>
    <name evidence="2" type="ORF">BP5553_06180</name>
</gene>
<feature type="compositionally biased region" description="Basic and acidic residues" evidence="1">
    <location>
        <begin position="123"/>
        <end position="135"/>
    </location>
</feature>
<dbReference type="EMBL" id="NPIC01000004">
    <property type="protein sequence ID" value="RDL36828.1"/>
    <property type="molecule type" value="Genomic_DNA"/>
</dbReference>
<evidence type="ECO:0000256" key="1">
    <source>
        <dbReference type="SAM" id="MobiDB-lite"/>
    </source>
</evidence>
<dbReference type="AlphaFoldDB" id="A0A370TMU4"/>
<sequence>MPPPQRSKHQTCIEVWRNEVSAHTPASPTYAPQIQRPSFWRRLLRPRSFNSHSSNEEMGNGSGFIKRAKKSKEADVRTEMYSQSEEDRSKRRGNGGEAEDGDVRDGSSMELASGSDEFGGLRGRMERLERARRLLDGGGRGGGGGSRKG</sequence>
<dbReference type="OrthoDB" id="10636671at2759"/>
<dbReference type="RefSeq" id="XP_031869484.1">
    <property type="nucleotide sequence ID" value="XM_032014803.1"/>
</dbReference>
<protein>
    <submittedName>
        <fullName evidence="2">Uncharacterized protein</fullName>
    </submittedName>
</protein>
<evidence type="ECO:0000313" key="3">
    <source>
        <dbReference type="Proteomes" id="UP000254866"/>
    </source>
</evidence>
<proteinExistence type="predicted"/>
<reference evidence="2 3" key="1">
    <citation type="journal article" date="2018" name="IMA Fungus">
        <title>IMA Genome-F 9: Draft genome sequence of Annulohypoxylon stygium, Aspergillus mulundensis, Berkeleyomyces basicola (syn. Thielaviopsis basicola), Ceratocystis smalleyi, two Cercospora beticola strains, Coleophoma cylindrospora, Fusarium fracticaudum, Phialophora cf. hyalina, and Morchella septimelata.</title>
        <authorList>
            <person name="Wingfield B.D."/>
            <person name="Bills G.F."/>
            <person name="Dong Y."/>
            <person name="Huang W."/>
            <person name="Nel W.J."/>
            <person name="Swalarsk-Parry B.S."/>
            <person name="Vaghefi N."/>
            <person name="Wilken P.M."/>
            <person name="An Z."/>
            <person name="de Beer Z.W."/>
            <person name="De Vos L."/>
            <person name="Chen L."/>
            <person name="Duong T.A."/>
            <person name="Gao Y."/>
            <person name="Hammerbacher A."/>
            <person name="Kikkert J.R."/>
            <person name="Li Y."/>
            <person name="Li H."/>
            <person name="Li K."/>
            <person name="Li Q."/>
            <person name="Liu X."/>
            <person name="Ma X."/>
            <person name="Naidoo K."/>
            <person name="Pethybridge S.J."/>
            <person name="Sun J."/>
            <person name="Steenkamp E.T."/>
            <person name="van der Nest M.A."/>
            <person name="van Wyk S."/>
            <person name="Wingfield M.J."/>
            <person name="Xiong C."/>
            <person name="Yue Q."/>
            <person name="Zhang X."/>
        </authorList>
    </citation>
    <scope>NUCLEOTIDE SEQUENCE [LARGE SCALE GENOMIC DNA]</scope>
    <source>
        <strain evidence="2 3">BP 5553</strain>
    </source>
</reference>
<feature type="region of interest" description="Disordered" evidence="1">
    <location>
        <begin position="47"/>
        <end position="149"/>
    </location>
</feature>
<feature type="compositionally biased region" description="Polar residues" evidence="1">
    <location>
        <begin position="48"/>
        <end position="57"/>
    </location>
</feature>
<dbReference type="GeneID" id="43599029"/>
<name>A0A370TMU4_9HELO</name>
<evidence type="ECO:0000313" key="2">
    <source>
        <dbReference type="EMBL" id="RDL36828.1"/>
    </source>
</evidence>
<organism evidence="2 3">
    <name type="scientific">Venustampulla echinocandica</name>
    <dbReference type="NCBI Taxonomy" id="2656787"/>
    <lineage>
        <taxon>Eukaryota</taxon>
        <taxon>Fungi</taxon>
        <taxon>Dikarya</taxon>
        <taxon>Ascomycota</taxon>
        <taxon>Pezizomycotina</taxon>
        <taxon>Leotiomycetes</taxon>
        <taxon>Helotiales</taxon>
        <taxon>Pleuroascaceae</taxon>
        <taxon>Venustampulla</taxon>
    </lineage>
</organism>
<feature type="compositionally biased region" description="Gly residues" evidence="1">
    <location>
        <begin position="136"/>
        <end position="149"/>
    </location>
</feature>